<comment type="subunit">
    <text evidence="16">Component of some chromatin repressor complex. Interacts with SNAI1. Interacts with TAF10. Interacts with HSPA5. Interacts with EFEMP2.</text>
</comment>
<dbReference type="InterPro" id="IPR036772">
    <property type="entry name" value="SRCR-like_dom_sf"/>
</dbReference>
<dbReference type="EMBL" id="JAIQCJ010000047">
    <property type="protein sequence ID" value="KAJ8798540.1"/>
    <property type="molecule type" value="Genomic_DNA"/>
</dbReference>
<evidence type="ECO:0000256" key="2">
    <source>
        <dbReference type="ARBA" id="ARBA00004240"/>
    </source>
</evidence>
<dbReference type="PRINTS" id="PR00258">
    <property type="entry name" value="SPERACTRCPTR"/>
</dbReference>
<dbReference type="GO" id="GO:0005507">
    <property type="term" value="F:copper ion binding"/>
    <property type="evidence" value="ECO:0007669"/>
    <property type="project" value="UniProtKB-UniRule"/>
</dbReference>
<evidence type="ECO:0000313" key="21">
    <source>
        <dbReference type="Proteomes" id="UP001159641"/>
    </source>
</evidence>
<keyword evidence="9" id="KW-0106">Calcium</keyword>
<keyword evidence="18" id="KW-0964">Secreted</keyword>
<keyword evidence="6" id="KW-0678">Repressor</keyword>
<evidence type="ECO:0000256" key="14">
    <source>
        <dbReference type="ARBA" id="ARBA00023163"/>
    </source>
</evidence>
<dbReference type="GO" id="GO:0005615">
    <property type="term" value="C:extracellular space"/>
    <property type="evidence" value="ECO:0007669"/>
    <property type="project" value="UniProtKB-UniRule"/>
</dbReference>
<evidence type="ECO:0000313" key="20">
    <source>
        <dbReference type="EMBL" id="KAJ8798540.1"/>
    </source>
</evidence>
<dbReference type="GO" id="GO:0004720">
    <property type="term" value="F:protein-lysine 6-oxidase activity"/>
    <property type="evidence" value="ECO:0007669"/>
    <property type="project" value="UniProtKB-UniRule"/>
</dbReference>
<keyword evidence="18" id="KW-0801">TPQ</keyword>
<keyword evidence="12" id="KW-0805">Transcription regulation</keyword>
<evidence type="ECO:0000256" key="10">
    <source>
        <dbReference type="ARBA" id="ARBA00022853"/>
    </source>
</evidence>
<evidence type="ECO:0000256" key="9">
    <source>
        <dbReference type="ARBA" id="ARBA00022837"/>
    </source>
</evidence>
<evidence type="ECO:0000256" key="1">
    <source>
        <dbReference type="ARBA" id="ARBA00004123"/>
    </source>
</evidence>
<evidence type="ECO:0000256" key="16">
    <source>
        <dbReference type="ARBA" id="ARBA00046895"/>
    </source>
</evidence>
<dbReference type="Gene3D" id="3.10.250.10">
    <property type="entry name" value="SRCR-like domain"/>
    <property type="match status" value="1"/>
</dbReference>
<keyword evidence="18" id="KW-0560">Oxidoreductase</keyword>
<keyword evidence="18" id="KW-0479">Metal-binding</keyword>
<dbReference type="AlphaFoldDB" id="A0AB34I557"/>
<dbReference type="GO" id="GO:0005694">
    <property type="term" value="C:chromosome"/>
    <property type="evidence" value="ECO:0007669"/>
    <property type="project" value="UniProtKB-SubCell"/>
</dbReference>
<dbReference type="GO" id="GO:0030199">
    <property type="term" value="P:collagen fibril organization"/>
    <property type="evidence" value="ECO:0007669"/>
    <property type="project" value="TreeGrafter"/>
</dbReference>
<keyword evidence="7" id="KW-0272">Extracellular matrix</keyword>
<dbReference type="Pfam" id="PF01186">
    <property type="entry name" value="Lysyl_oxidase"/>
    <property type="match status" value="1"/>
</dbReference>
<keyword evidence="10" id="KW-0156">Chromatin regulator</keyword>
<dbReference type="GO" id="GO:0005783">
    <property type="term" value="C:endoplasmic reticulum"/>
    <property type="evidence" value="ECO:0007669"/>
    <property type="project" value="UniProtKB-SubCell"/>
</dbReference>
<evidence type="ECO:0000259" key="19">
    <source>
        <dbReference type="PROSITE" id="PS50287"/>
    </source>
</evidence>
<comment type="caution">
    <text evidence="20">The sequence shown here is derived from an EMBL/GenBank/DDBJ whole genome shotgun (WGS) entry which is preliminary data.</text>
</comment>
<organism evidence="20 21">
    <name type="scientific">Eschrichtius robustus</name>
    <name type="common">California gray whale</name>
    <name type="synonym">Eschrichtius gibbosus</name>
    <dbReference type="NCBI Taxonomy" id="9764"/>
    <lineage>
        <taxon>Eukaryota</taxon>
        <taxon>Metazoa</taxon>
        <taxon>Chordata</taxon>
        <taxon>Craniata</taxon>
        <taxon>Vertebrata</taxon>
        <taxon>Euteleostomi</taxon>
        <taxon>Mammalia</taxon>
        <taxon>Eutheria</taxon>
        <taxon>Laurasiatheria</taxon>
        <taxon>Artiodactyla</taxon>
        <taxon>Whippomorpha</taxon>
        <taxon>Cetacea</taxon>
        <taxon>Mysticeti</taxon>
        <taxon>Eschrichtiidae</taxon>
        <taxon>Eschrichtius</taxon>
    </lineage>
</organism>
<comment type="PTM">
    <text evidence="18">The lysine tyrosylquinone cross-link (LTQ) is generated by condensation of the epsilon-amino group of a lysine with a topaquinone produced by oxidation of tyrosine.</text>
</comment>
<name>A0AB34I557_ESCRO</name>
<evidence type="ECO:0000256" key="13">
    <source>
        <dbReference type="ARBA" id="ARBA00023157"/>
    </source>
</evidence>
<evidence type="ECO:0000256" key="15">
    <source>
        <dbReference type="ARBA" id="ARBA00023242"/>
    </source>
</evidence>
<dbReference type="EC" id="1.4.3.13" evidence="18"/>
<evidence type="ECO:0000256" key="8">
    <source>
        <dbReference type="ARBA" id="ARBA00022824"/>
    </source>
</evidence>
<dbReference type="InterPro" id="IPR001190">
    <property type="entry name" value="SRCR"/>
</dbReference>
<keyword evidence="14" id="KW-0804">Transcription</keyword>
<accession>A0AB34I557</accession>
<evidence type="ECO:0000256" key="17">
    <source>
        <dbReference type="PROSITE-ProRule" id="PRU00196"/>
    </source>
</evidence>
<comment type="caution">
    <text evidence="17">Lacks conserved residue(s) required for the propagation of feature annotation.</text>
</comment>
<comment type="function">
    <text evidence="18">Mediates the post-translational oxidative deamination of lysine residues on target proteins leading to the formation of deaminated lysine (allysine).</text>
</comment>
<comment type="subcellular location">
    <subcellularLocation>
        <location evidence="3">Chromosome</location>
    </subcellularLocation>
    <subcellularLocation>
        <location evidence="2">Endoplasmic reticulum</location>
    </subcellularLocation>
    <subcellularLocation>
        <location evidence="1">Nucleus</location>
    </subcellularLocation>
    <subcellularLocation>
        <location evidence="4">Secreted</location>
        <location evidence="4">Extracellular space</location>
        <location evidence="4">Extracellular matrix</location>
        <location evidence="4">Basement membrane</location>
    </subcellularLocation>
</comment>
<comment type="cofactor">
    <cofactor evidence="18">
        <name>Cu cation</name>
        <dbReference type="ChEBI" id="CHEBI:23378"/>
    </cofactor>
</comment>
<dbReference type="PANTHER" id="PTHR45817">
    <property type="entry name" value="LYSYL OXIDASE-LIKE-RELATED"/>
    <property type="match status" value="1"/>
</dbReference>
<proteinExistence type="inferred from homology"/>
<dbReference type="GO" id="GO:0005604">
    <property type="term" value="C:basement membrane"/>
    <property type="evidence" value="ECO:0007669"/>
    <property type="project" value="UniProtKB-SubCell"/>
</dbReference>
<keyword evidence="18" id="KW-0886">LTQ</keyword>
<dbReference type="PRINTS" id="PR00074">
    <property type="entry name" value="LYSYLOXIDASE"/>
</dbReference>
<evidence type="ECO:0000256" key="3">
    <source>
        <dbReference type="ARBA" id="ARBA00004286"/>
    </source>
</evidence>
<evidence type="ECO:0000256" key="4">
    <source>
        <dbReference type="ARBA" id="ARBA00004302"/>
    </source>
</evidence>
<dbReference type="PROSITE" id="PS50287">
    <property type="entry name" value="SRCR_2"/>
    <property type="match status" value="1"/>
</dbReference>
<protein>
    <recommendedName>
        <fullName evidence="18">Lysyl oxidase homolog</fullName>
        <ecNumber evidence="18">1.4.3.13</ecNumber>
    </recommendedName>
</protein>
<evidence type="ECO:0000256" key="11">
    <source>
        <dbReference type="ARBA" id="ARBA00022869"/>
    </source>
</evidence>
<dbReference type="FunFam" id="3.10.250.10:FF:000008">
    <property type="entry name" value="Lysyl oxidase homolog 2"/>
    <property type="match status" value="1"/>
</dbReference>
<feature type="disulfide bond" evidence="17">
    <location>
        <begin position="147"/>
        <end position="157"/>
    </location>
</feature>
<gene>
    <name evidence="20" type="ORF">J1605_016685</name>
</gene>
<keyword evidence="11" id="KW-0084">Basement membrane</keyword>
<dbReference type="GO" id="GO:0005634">
    <property type="term" value="C:nucleus"/>
    <property type="evidence" value="ECO:0007669"/>
    <property type="project" value="UniProtKB-SubCell"/>
</dbReference>
<comment type="catalytic activity">
    <reaction evidence="18">
        <text>L-lysyl-[protein] + O2 + H2O = (S)-2-amino-6-oxohexanoyl-[protein] + H2O2 + NH4(+)</text>
        <dbReference type="Rhea" id="RHEA:24544"/>
        <dbReference type="Rhea" id="RHEA-COMP:9752"/>
        <dbReference type="Rhea" id="RHEA-COMP:12448"/>
        <dbReference type="ChEBI" id="CHEBI:15377"/>
        <dbReference type="ChEBI" id="CHEBI:15379"/>
        <dbReference type="ChEBI" id="CHEBI:16240"/>
        <dbReference type="ChEBI" id="CHEBI:28938"/>
        <dbReference type="ChEBI" id="CHEBI:29969"/>
        <dbReference type="ChEBI" id="CHEBI:131803"/>
        <dbReference type="EC" id="1.4.3.13"/>
    </reaction>
</comment>
<reference evidence="20 21" key="1">
    <citation type="submission" date="2022-11" db="EMBL/GenBank/DDBJ databases">
        <title>Whole genome sequence of Eschrichtius robustus ER-17-0199.</title>
        <authorList>
            <person name="Bruniche-Olsen A."/>
            <person name="Black A.N."/>
            <person name="Fields C.J."/>
            <person name="Walden K."/>
            <person name="Dewoody J.A."/>
        </authorList>
    </citation>
    <scope>NUCLEOTIDE SEQUENCE [LARGE SCALE GENOMIC DNA]</scope>
    <source>
        <strain evidence="20">ER-17-0199</strain>
        <tissue evidence="20">Blubber</tissue>
    </source>
</reference>
<evidence type="ECO:0000256" key="6">
    <source>
        <dbReference type="ARBA" id="ARBA00022491"/>
    </source>
</evidence>
<feature type="domain" description="SRCR" evidence="19">
    <location>
        <begin position="71"/>
        <end position="180"/>
    </location>
</feature>
<dbReference type="GO" id="GO:0016020">
    <property type="term" value="C:membrane"/>
    <property type="evidence" value="ECO:0007669"/>
    <property type="project" value="InterPro"/>
</dbReference>
<keyword evidence="8" id="KW-0256">Endoplasmic reticulum</keyword>
<keyword evidence="13 17" id="KW-1015">Disulfide bond</keyword>
<dbReference type="InterPro" id="IPR001695">
    <property type="entry name" value="Lysyl_oxidase"/>
</dbReference>
<evidence type="ECO:0000256" key="12">
    <source>
        <dbReference type="ARBA" id="ARBA00023015"/>
    </source>
</evidence>
<keyword evidence="18" id="KW-0186">Copper</keyword>
<keyword evidence="5" id="KW-0158">Chromosome</keyword>
<keyword evidence="21" id="KW-1185">Reference proteome</keyword>
<dbReference type="Pfam" id="PF00530">
    <property type="entry name" value="SRCR"/>
    <property type="match status" value="1"/>
</dbReference>
<evidence type="ECO:0000256" key="5">
    <source>
        <dbReference type="ARBA" id="ARBA00022454"/>
    </source>
</evidence>
<dbReference type="SMART" id="SM00202">
    <property type="entry name" value="SR"/>
    <property type="match status" value="1"/>
</dbReference>
<dbReference type="GO" id="GO:0006325">
    <property type="term" value="P:chromatin organization"/>
    <property type="evidence" value="ECO:0007669"/>
    <property type="project" value="UniProtKB-KW"/>
</dbReference>
<keyword evidence="15" id="KW-0539">Nucleus</keyword>
<comment type="similarity">
    <text evidence="18">Belongs to the lysyl oxidase family.</text>
</comment>
<dbReference type="Proteomes" id="UP001159641">
    <property type="component" value="Unassembled WGS sequence"/>
</dbReference>
<evidence type="ECO:0000256" key="18">
    <source>
        <dbReference type="RuleBase" id="RU367046"/>
    </source>
</evidence>
<sequence length="263" mass="29027">MPAVGRGRGTEYRRPRWARYLRHTVGSQRCCGICVAGRTPCLGETGTEGSTAGRQPAFPSWRSCLPFSPQLRLNGGRNPYEGRVEVLVERNGSLVWGTVCGENWGIVEAMVVCRQLGLGFASNSFQETWYWHGNINANKVVMSGVKCSGTELSLAHCRHDGEDLACPEGGVQHGAGVACSETAPDLVLNAEIVQQSTYLEDRPMFMLQCAMEENCLAASAANTNPTTGYRRLLRFSSQIHNNGQSDFRPKNGRHAWIWHDCHR</sequence>
<dbReference type="PANTHER" id="PTHR45817:SF1">
    <property type="entry name" value="LYSYL OXIDASE HOMOLOG 2"/>
    <property type="match status" value="1"/>
</dbReference>
<dbReference type="SUPFAM" id="SSF56487">
    <property type="entry name" value="SRCR-like"/>
    <property type="match status" value="1"/>
</dbReference>
<dbReference type="InterPro" id="IPR050912">
    <property type="entry name" value="LOX-like_protein"/>
</dbReference>
<evidence type="ECO:0000256" key="7">
    <source>
        <dbReference type="ARBA" id="ARBA00022530"/>
    </source>
</evidence>